<dbReference type="AlphaFoldDB" id="A0A518DLF1"/>
<evidence type="ECO:0000313" key="10">
    <source>
        <dbReference type="Proteomes" id="UP000317648"/>
    </source>
</evidence>
<evidence type="ECO:0000256" key="5">
    <source>
        <dbReference type="ARBA" id="ARBA00022989"/>
    </source>
</evidence>
<dbReference type="GO" id="GO:0008374">
    <property type="term" value="F:O-acyltransferase activity"/>
    <property type="evidence" value="ECO:0007669"/>
    <property type="project" value="InterPro"/>
</dbReference>
<feature type="transmembrane region" description="Helical" evidence="7">
    <location>
        <begin position="131"/>
        <end position="151"/>
    </location>
</feature>
<reference evidence="9 10" key="1">
    <citation type="submission" date="2019-02" db="EMBL/GenBank/DDBJ databases">
        <title>Deep-cultivation of Planctomycetes and their phenomic and genomic characterization uncovers novel biology.</title>
        <authorList>
            <person name="Wiegand S."/>
            <person name="Jogler M."/>
            <person name="Boedeker C."/>
            <person name="Pinto D."/>
            <person name="Vollmers J."/>
            <person name="Rivas-Marin E."/>
            <person name="Kohn T."/>
            <person name="Peeters S.H."/>
            <person name="Heuer A."/>
            <person name="Rast P."/>
            <person name="Oberbeckmann S."/>
            <person name="Bunk B."/>
            <person name="Jeske O."/>
            <person name="Meyerdierks A."/>
            <person name="Storesund J.E."/>
            <person name="Kallscheuer N."/>
            <person name="Luecker S."/>
            <person name="Lage O.M."/>
            <person name="Pohl T."/>
            <person name="Merkel B.J."/>
            <person name="Hornburger P."/>
            <person name="Mueller R.-W."/>
            <person name="Bruemmer F."/>
            <person name="Labrenz M."/>
            <person name="Spormann A.M."/>
            <person name="Op den Camp H."/>
            <person name="Overmann J."/>
            <person name="Amann R."/>
            <person name="Jetten M.S.M."/>
            <person name="Mascher T."/>
            <person name="Medema M.H."/>
            <person name="Devos D.P."/>
            <person name="Kaster A.-K."/>
            <person name="Ovreas L."/>
            <person name="Rohde M."/>
            <person name="Galperin M.Y."/>
            <person name="Jogler C."/>
        </authorList>
    </citation>
    <scope>NUCLEOTIDE SEQUENCE [LARGE SCALE GENOMIC DNA]</scope>
    <source>
        <strain evidence="9 10">Pla85_3_4</strain>
    </source>
</reference>
<evidence type="ECO:0000256" key="6">
    <source>
        <dbReference type="ARBA" id="ARBA00023136"/>
    </source>
</evidence>
<dbReference type="Pfam" id="PF13813">
    <property type="entry name" value="MBOAT_2"/>
    <property type="match status" value="1"/>
</dbReference>
<keyword evidence="6 7" id="KW-0472">Membrane</keyword>
<keyword evidence="3" id="KW-0808">Transferase</keyword>
<feature type="transmembrane region" description="Helical" evidence="7">
    <location>
        <begin position="12"/>
        <end position="29"/>
    </location>
</feature>
<dbReference type="PANTHER" id="PTHR31595:SF57">
    <property type="entry name" value="OS04G0481900 PROTEIN"/>
    <property type="match status" value="1"/>
</dbReference>
<dbReference type="PANTHER" id="PTHR31595">
    <property type="entry name" value="LONG-CHAIN-ALCOHOL O-FATTY-ACYLTRANSFERASE 3-RELATED"/>
    <property type="match status" value="1"/>
</dbReference>
<dbReference type="InterPro" id="IPR044851">
    <property type="entry name" value="Wax_synthase"/>
</dbReference>
<feature type="transmembrane region" description="Helical" evidence="7">
    <location>
        <begin position="163"/>
        <end position="192"/>
    </location>
</feature>
<comment type="pathway">
    <text evidence="2">Secondary metabolite biosynthesis.</text>
</comment>
<evidence type="ECO:0000256" key="4">
    <source>
        <dbReference type="ARBA" id="ARBA00022692"/>
    </source>
</evidence>
<feature type="transmembrane region" description="Helical" evidence="7">
    <location>
        <begin position="298"/>
        <end position="316"/>
    </location>
</feature>
<comment type="subcellular location">
    <subcellularLocation>
        <location evidence="1">Membrane</location>
        <topology evidence="1">Multi-pass membrane protein</topology>
    </subcellularLocation>
</comment>
<keyword evidence="10" id="KW-1185">Reference proteome</keyword>
<evidence type="ECO:0000256" key="3">
    <source>
        <dbReference type="ARBA" id="ARBA00022679"/>
    </source>
</evidence>
<dbReference type="EMBL" id="CP036433">
    <property type="protein sequence ID" value="QDU92656.1"/>
    <property type="molecule type" value="Genomic_DNA"/>
</dbReference>
<proteinExistence type="predicted"/>
<dbReference type="KEGG" id="lcre:Pla8534_04040"/>
<dbReference type="OrthoDB" id="213907at2"/>
<dbReference type="RefSeq" id="WP_145048800.1">
    <property type="nucleotide sequence ID" value="NZ_CP036433.1"/>
</dbReference>
<evidence type="ECO:0000256" key="2">
    <source>
        <dbReference type="ARBA" id="ARBA00005179"/>
    </source>
</evidence>
<dbReference type="Proteomes" id="UP000317648">
    <property type="component" value="Chromosome"/>
</dbReference>
<gene>
    <name evidence="9" type="ORF">Pla8534_04040</name>
</gene>
<protein>
    <recommendedName>
        <fullName evidence="8">Wax synthase domain-containing protein</fullName>
    </recommendedName>
</protein>
<feature type="domain" description="Wax synthase" evidence="8">
    <location>
        <begin position="197"/>
        <end position="259"/>
    </location>
</feature>
<dbReference type="GO" id="GO:0016020">
    <property type="term" value="C:membrane"/>
    <property type="evidence" value="ECO:0007669"/>
    <property type="project" value="UniProtKB-SubCell"/>
</dbReference>
<organism evidence="9 10">
    <name type="scientific">Lignipirellula cremea</name>
    <dbReference type="NCBI Taxonomy" id="2528010"/>
    <lineage>
        <taxon>Bacteria</taxon>
        <taxon>Pseudomonadati</taxon>
        <taxon>Planctomycetota</taxon>
        <taxon>Planctomycetia</taxon>
        <taxon>Pirellulales</taxon>
        <taxon>Pirellulaceae</taxon>
        <taxon>Lignipirellula</taxon>
    </lineage>
</organism>
<feature type="transmembrane region" description="Helical" evidence="7">
    <location>
        <begin position="242"/>
        <end position="260"/>
    </location>
</feature>
<accession>A0A518DLF1</accession>
<feature type="transmembrane region" description="Helical" evidence="7">
    <location>
        <begin position="36"/>
        <end position="53"/>
    </location>
</feature>
<dbReference type="GO" id="GO:0006629">
    <property type="term" value="P:lipid metabolic process"/>
    <property type="evidence" value="ECO:0007669"/>
    <property type="project" value="InterPro"/>
</dbReference>
<name>A0A518DLF1_9BACT</name>
<evidence type="ECO:0000313" key="9">
    <source>
        <dbReference type="EMBL" id="QDU92656.1"/>
    </source>
</evidence>
<evidence type="ECO:0000256" key="1">
    <source>
        <dbReference type="ARBA" id="ARBA00004141"/>
    </source>
</evidence>
<keyword evidence="5 7" id="KW-1133">Transmembrane helix</keyword>
<dbReference type="InterPro" id="IPR032805">
    <property type="entry name" value="Wax_synthase_dom"/>
</dbReference>
<evidence type="ECO:0000259" key="8">
    <source>
        <dbReference type="Pfam" id="PF13813"/>
    </source>
</evidence>
<keyword evidence="4 7" id="KW-0812">Transmembrane</keyword>
<evidence type="ECO:0000256" key="7">
    <source>
        <dbReference type="SAM" id="Phobius"/>
    </source>
</evidence>
<feature type="transmembrane region" description="Helical" evidence="7">
    <location>
        <begin position="65"/>
        <end position="84"/>
    </location>
</feature>
<sequence length="335" mass="36681">MTGYLPQHPETLVWVGVFLLAELLAGFAVTRMKNACLALAGAWLLVVGATAGIERWTVLEPAGVRMLAIISGLLFGMKAVVSVEQQAAGRERLRRLNWLLFAAAWPGMRPTAFAAVFASSRSRWRELLIRGLRNLAAGGLLVGIAWSIVWLPGETGAFSTRVWLATIFLLSGLSLIVHFGLFNLLAGGWRLAGADCQALFRDPLRSTTLAEFWGRRWNLAFSEMTALAVFRPLRGVMGARDATLLAFLFSGLLHELAISVPVQAGYGLPLLYFALHAMAIQIEAWFSRNGLPVDSLAWVGRLWVLGWLLLPLPILFHPAFLRGCVWPLIGVVDGL</sequence>